<comment type="caution">
    <text evidence="1">The sequence shown here is derived from an EMBL/GenBank/DDBJ whole genome shotgun (WGS) entry which is preliminary data.</text>
</comment>
<accession>A0ABN9TUT2</accession>
<gene>
    <name evidence="1" type="ORF">PCOR1329_LOCUS42274</name>
</gene>
<name>A0ABN9TUT2_9DINO</name>
<proteinExistence type="predicted"/>
<reference evidence="1" key="1">
    <citation type="submission" date="2023-10" db="EMBL/GenBank/DDBJ databases">
        <authorList>
            <person name="Chen Y."/>
            <person name="Shah S."/>
            <person name="Dougan E. K."/>
            <person name="Thang M."/>
            <person name="Chan C."/>
        </authorList>
    </citation>
    <scope>NUCLEOTIDE SEQUENCE [LARGE SCALE GENOMIC DNA]</scope>
</reference>
<dbReference type="Proteomes" id="UP001189429">
    <property type="component" value="Unassembled WGS sequence"/>
</dbReference>
<dbReference type="EMBL" id="CAUYUJ010015076">
    <property type="protein sequence ID" value="CAK0849634.1"/>
    <property type="molecule type" value="Genomic_DNA"/>
</dbReference>
<organism evidence="1 2">
    <name type="scientific">Prorocentrum cordatum</name>
    <dbReference type="NCBI Taxonomy" id="2364126"/>
    <lineage>
        <taxon>Eukaryota</taxon>
        <taxon>Sar</taxon>
        <taxon>Alveolata</taxon>
        <taxon>Dinophyceae</taxon>
        <taxon>Prorocentrales</taxon>
        <taxon>Prorocentraceae</taxon>
        <taxon>Prorocentrum</taxon>
    </lineage>
</organism>
<protein>
    <submittedName>
        <fullName evidence="1">Uncharacterized protein</fullName>
    </submittedName>
</protein>
<keyword evidence="2" id="KW-1185">Reference proteome</keyword>
<evidence type="ECO:0000313" key="2">
    <source>
        <dbReference type="Proteomes" id="UP001189429"/>
    </source>
</evidence>
<evidence type="ECO:0000313" key="1">
    <source>
        <dbReference type="EMBL" id="CAK0849634.1"/>
    </source>
</evidence>
<sequence>MQKGCLGKYPYRRHALKGGGCWTSSQIMRVQAIIRSGMLSWLSSEVVANRYYWRAATPLKCGAGAGPFGPGYPIRHAMMGSGPCSVGFASSGTPRRQLSRSCFF</sequence>